<proteinExistence type="predicted"/>
<keyword evidence="4" id="KW-1185">Reference proteome</keyword>
<accession>A0A3N0DZ91</accession>
<dbReference type="EMBL" id="RJSG01000001">
    <property type="protein sequence ID" value="RNL80935.1"/>
    <property type="molecule type" value="Genomic_DNA"/>
</dbReference>
<organism evidence="3 4">
    <name type="scientific">Nocardioides marmorisolisilvae</name>
    <dbReference type="NCBI Taxonomy" id="1542737"/>
    <lineage>
        <taxon>Bacteria</taxon>
        <taxon>Bacillati</taxon>
        <taxon>Actinomycetota</taxon>
        <taxon>Actinomycetes</taxon>
        <taxon>Propionibacteriales</taxon>
        <taxon>Nocardioidaceae</taxon>
        <taxon>Nocardioides</taxon>
    </lineage>
</organism>
<comment type="caution">
    <text evidence="3">The sequence shown here is derived from an EMBL/GenBank/DDBJ whole genome shotgun (WGS) entry which is preliminary data.</text>
</comment>
<dbReference type="Proteomes" id="UP000277094">
    <property type="component" value="Unassembled WGS sequence"/>
</dbReference>
<gene>
    <name evidence="3" type="ORF">EFL95_00680</name>
</gene>
<feature type="region of interest" description="Disordered" evidence="2">
    <location>
        <begin position="113"/>
        <end position="133"/>
    </location>
</feature>
<dbReference type="Pfam" id="PF04977">
    <property type="entry name" value="DivIC"/>
    <property type="match status" value="1"/>
</dbReference>
<name>A0A3N0DZ91_9ACTN</name>
<dbReference type="InterPro" id="IPR007060">
    <property type="entry name" value="FtsL/DivIC"/>
</dbReference>
<reference evidence="3 4" key="1">
    <citation type="submission" date="2018-11" db="EMBL/GenBank/DDBJ databases">
        <authorList>
            <person name="Li F."/>
        </authorList>
    </citation>
    <scope>NUCLEOTIDE SEQUENCE [LARGE SCALE GENOMIC DNA]</scope>
    <source>
        <strain evidence="3 4">KIS18-7</strain>
    </source>
</reference>
<sequence>MVFAILVVSYASSMRAYLRQREHINELKSQIAQAEASIAVAKREKRRWSDDAYIEQQARERFGWLLPGETGYQVIGSDGKPLTGHDALTDPATIAQKKPDAWWSKVRASLDAADHPEKLKKPTPATRITPNSG</sequence>
<dbReference type="AlphaFoldDB" id="A0A3N0DZ91"/>
<evidence type="ECO:0000313" key="3">
    <source>
        <dbReference type="EMBL" id="RNL80935.1"/>
    </source>
</evidence>
<protein>
    <submittedName>
        <fullName evidence="3">Septum formation initiator family protein</fullName>
    </submittedName>
</protein>
<keyword evidence="1" id="KW-0175">Coiled coil</keyword>
<evidence type="ECO:0000256" key="1">
    <source>
        <dbReference type="SAM" id="Coils"/>
    </source>
</evidence>
<evidence type="ECO:0000256" key="2">
    <source>
        <dbReference type="SAM" id="MobiDB-lite"/>
    </source>
</evidence>
<feature type="coiled-coil region" evidence="1">
    <location>
        <begin position="17"/>
        <end position="51"/>
    </location>
</feature>
<evidence type="ECO:0000313" key="4">
    <source>
        <dbReference type="Proteomes" id="UP000277094"/>
    </source>
</evidence>